<feature type="domain" description="GLAA-B beta-barrel" evidence="8">
    <location>
        <begin position="329"/>
        <end position="396"/>
    </location>
</feature>
<keyword evidence="3" id="KW-0732">Signal</keyword>
<keyword evidence="4" id="KW-0677">Repeat</keyword>
<evidence type="ECO:0000256" key="5">
    <source>
        <dbReference type="ARBA" id="ARBA00022801"/>
    </source>
</evidence>
<keyword evidence="5" id="KW-0378">Hydrolase</keyword>
<evidence type="ECO:0000256" key="4">
    <source>
        <dbReference type="ARBA" id="ARBA00022737"/>
    </source>
</evidence>
<evidence type="ECO:0000259" key="8">
    <source>
        <dbReference type="Pfam" id="PF23764"/>
    </source>
</evidence>
<dbReference type="SUPFAM" id="SSF51126">
    <property type="entry name" value="Pectin lyase-like"/>
    <property type="match status" value="1"/>
</dbReference>
<evidence type="ECO:0000256" key="3">
    <source>
        <dbReference type="ARBA" id="ARBA00022729"/>
    </source>
</evidence>
<dbReference type="InterPro" id="IPR056441">
    <property type="entry name" value="Beta-barrel_GLAA-B_II"/>
</dbReference>
<gene>
    <name evidence="9" type="primary">glaA</name>
    <name evidence="9" type="ORF">MU1_31620</name>
</gene>
<dbReference type="InterPro" id="IPR011050">
    <property type="entry name" value="Pectin_lyase_fold/virulence"/>
</dbReference>
<sequence>MNPTVIQLADFGGRPDSGEDTTAAMRGALEAAAIIEGPVVLACERGRYEFFPEQATRAKYYISNTASEEENPDVTRTIGILLQGIRNLILDGNGSLFVFHGKQTMIVIDGCEEIAIRHLRLDYAWPTVTEMTVEGVGPDYLDMAVHPDSRYEIANEALYWVGEGWKFRDGPMQEYDALTDTTWRTGNLSASAVRVEERGAGKLRLFYSSSSMPTTSNGRVFQARDGIRDQVGALIVQSRKIAWSDVGVHFMHGLGLVCQFSEDISFERIELAPRPETGRTVAAFADCIHVSGCRGVVRVADSRFAGAHDDAINVHGTYMRVVGHPAADEVLLRFMHPQTYGFPAFFPGDRITFVRAGTLTGFAEAVVSEAKLLEPRVIWVKLDRDVPPDLRLGDVVENVTWTPEVEIVRNRLSRIPTRGVLVTTRRRALIEGNRFERIAMSAVLVAGDAGSWYESGCVHNLTIRGNSFFECGGAEHAVIAISPENAEPEFVHAGIMIEDNRFDMRAAPVLAARYAKELTFANNQISVHHGHAQQDREADAAIRLTGCDEVTLSGNRYFKSAAIRTP</sequence>
<evidence type="ECO:0000256" key="6">
    <source>
        <dbReference type="ARBA" id="ARBA00023295"/>
    </source>
</evidence>
<dbReference type="Gene3D" id="2.160.20.10">
    <property type="entry name" value="Single-stranded right-handed beta-helix, Pectin lyase-like"/>
    <property type="match status" value="1"/>
</dbReference>
<dbReference type="RefSeq" id="WP_284239600.1">
    <property type="nucleotide sequence ID" value="NZ_BSSQ01000013.1"/>
</dbReference>
<evidence type="ECO:0000313" key="10">
    <source>
        <dbReference type="Proteomes" id="UP001157114"/>
    </source>
</evidence>
<evidence type="ECO:0000313" key="9">
    <source>
        <dbReference type="EMBL" id="GLX68817.1"/>
    </source>
</evidence>
<keyword evidence="10" id="KW-1185">Reference proteome</keyword>
<feature type="domain" description="GLAA-B beta-barrel" evidence="7">
    <location>
        <begin position="130"/>
        <end position="213"/>
    </location>
</feature>
<comment type="caution">
    <text evidence="9">The sequence shown here is derived from an EMBL/GenBank/DDBJ whole genome shotgun (WGS) entry which is preliminary data.</text>
</comment>
<dbReference type="Proteomes" id="UP001157114">
    <property type="component" value="Unassembled WGS sequence"/>
</dbReference>
<comment type="catalytic activity">
    <reaction evidence="1">
        <text>Hydrolysis of terminal, non-reducing alpha-D-galactose residues in alpha-D-galactosides, including galactose oligosaccharides, galactomannans and galactolipids.</text>
        <dbReference type="EC" id="3.2.1.22"/>
    </reaction>
</comment>
<accession>A0ABQ6GDV1</accession>
<comment type="catalytic activity">
    <reaction evidence="2">
        <text>Hydrolysis of terminal, non-reducing branched (1-&gt;3)-alpha-D-galactosidic residues, producing free D-galactose.</text>
        <dbReference type="EC" id="3.2.1.n1"/>
    </reaction>
</comment>
<dbReference type="Pfam" id="PF23763">
    <property type="entry name" value="Beta-barrel_GLAA-B_I"/>
    <property type="match status" value="1"/>
</dbReference>
<reference evidence="9 10" key="1">
    <citation type="submission" date="2023-03" db="EMBL/GenBank/DDBJ databases">
        <title>Draft genome sequence of the bacteria which degrade cell wall of Tricholomamatutake.</title>
        <authorList>
            <person name="Konishi Y."/>
            <person name="Fukuta Y."/>
            <person name="Shirasaka N."/>
        </authorList>
    </citation>
    <scope>NUCLEOTIDE SEQUENCE [LARGE SCALE GENOMIC DNA]</scope>
    <source>
        <strain evidence="10">mu1</strain>
    </source>
</reference>
<dbReference type="EMBL" id="BSSQ01000013">
    <property type="protein sequence ID" value="GLX68817.1"/>
    <property type="molecule type" value="Genomic_DNA"/>
</dbReference>
<protein>
    <submittedName>
        <fullName evidence="9">Alpha-1,3-galactosidase A</fullName>
    </submittedName>
</protein>
<dbReference type="Pfam" id="PF23764">
    <property type="entry name" value="Beta-barrel_GLAA-B_II"/>
    <property type="match status" value="1"/>
</dbReference>
<dbReference type="InterPro" id="IPR012334">
    <property type="entry name" value="Pectin_lyas_fold"/>
</dbReference>
<dbReference type="InterPro" id="IPR057275">
    <property type="entry name" value="Beta-barrel_GLAA-B_I"/>
</dbReference>
<name>A0ABQ6GDV1_9BACL</name>
<keyword evidence="6" id="KW-0326">Glycosidase</keyword>
<evidence type="ECO:0000256" key="2">
    <source>
        <dbReference type="ARBA" id="ARBA00001271"/>
    </source>
</evidence>
<evidence type="ECO:0000259" key="7">
    <source>
        <dbReference type="Pfam" id="PF23763"/>
    </source>
</evidence>
<organism evidence="9 10">
    <name type="scientific">Paenibacillus glycanilyticus</name>
    <dbReference type="NCBI Taxonomy" id="126569"/>
    <lineage>
        <taxon>Bacteria</taxon>
        <taxon>Bacillati</taxon>
        <taxon>Bacillota</taxon>
        <taxon>Bacilli</taxon>
        <taxon>Bacillales</taxon>
        <taxon>Paenibacillaceae</taxon>
        <taxon>Paenibacillus</taxon>
    </lineage>
</organism>
<evidence type="ECO:0000256" key="1">
    <source>
        <dbReference type="ARBA" id="ARBA00001255"/>
    </source>
</evidence>
<proteinExistence type="predicted"/>